<keyword evidence="1" id="KW-0472">Membrane</keyword>
<dbReference type="Proteomes" id="UP000815325">
    <property type="component" value="Unassembled WGS sequence"/>
</dbReference>
<keyword evidence="1" id="KW-1133">Transmembrane helix</keyword>
<gene>
    <name evidence="2" type="ORF">DUNSADRAFT_6918</name>
</gene>
<keyword evidence="3" id="KW-1185">Reference proteome</keyword>
<dbReference type="PANTHER" id="PTHR34370">
    <property type="entry name" value="OS04G0600100 PROTEIN"/>
    <property type="match status" value="1"/>
</dbReference>
<dbReference type="EMBL" id="MU071977">
    <property type="protein sequence ID" value="KAF5825796.1"/>
    <property type="molecule type" value="Genomic_DNA"/>
</dbReference>
<evidence type="ECO:0000256" key="1">
    <source>
        <dbReference type="SAM" id="Phobius"/>
    </source>
</evidence>
<evidence type="ECO:0000313" key="3">
    <source>
        <dbReference type="Proteomes" id="UP000815325"/>
    </source>
</evidence>
<reference evidence="2" key="1">
    <citation type="submission" date="2017-08" db="EMBL/GenBank/DDBJ databases">
        <authorList>
            <person name="Polle J.E."/>
            <person name="Barry K."/>
            <person name="Cushman J."/>
            <person name="Schmutz J."/>
            <person name="Tran D."/>
            <person name="Hathwaick L.T."/>
            <person name="Yim W.C."/>
            <person name="Jenkins J."/>
            <person name="Mckie-Krisberg Z.M."/>
            <person name="Prochnik S."/>
            <person name="Lindquist E."/>
            <person name="Dockter R.B."/>
            <person name="Adam C."/>
            <person name="Molina H."/>
            <person name="Bunkerborg J."/>
            <person name="Jin E."/>
            <person name="Buchheim M."/>
            <person name="Magnuson J."/>
        </authorList>
    </citation>
    <scope>NUCLEOTIDE SEQUENCE</scope>
    <source>
        <strain evidence="2">CCAP 19/18</strain>
    </source>
</reference>
<sequence>MTMAWLTLVKTTGATPLMPGMWPKFLAIYGGLWLGAGFMRPIRLSLALGAAPYFDRALGEIMSWTKVNKIGAFAIMLVGIAAASFALLGGVLLLLGGLP</sequence>
<feature type="transmembrane region" description="Helical" evidence="1">
    <location>
        <begin position="70"/>
        <end position="95"/>
    </location>
</feature>
<accession>A0ABQ7FTM0</accession>
<feature type="transmembrane region" description="Helical" evidence="1">
    <location>
        <begin position="20"/>
        <end position="39"/>
    </location>
</feature>
<organism evidence="2 3">
    <name type="scientific">Dunaliella salina</name>
    <name type="common">Green alga</name>
    <name type="synonym">Protococcus salinus</name>
    <dbReference type="NCBI Taxonomy" id="3046"/>
    <lineage>
        <taxon>Eukaryota</taxon>
        <taxon>Viridiplantae</taxon>
        <taxon>Chlorophyta</taxon>
        <taxon>core chlorophytes</taxon>
        <taxon>Chlorophyceae</taxon>
        <taxon>CS clade</taxon>
        <taxon>Chlamydomonadales</taxon>
        <taxon>Dunaliellaceae</taxon>
        <taxon>Dunaliella</taxon>
    </lineage>
</organism>
<keyword evidence="1" id="KW-0812">Transmembrane</keyword>
<evidence type="ECO:0000313" key="2">
    <source>
        <dbReference type="EMBL" id="KAF5825796.1"/>
    </source>
</evidence>
<dbReference type="PANTHER" id="PTHR34370:SF1">
    <property type="entry name" value="OS04G0600100 PROTEIN"/>
    <property type="match status" value="1"/>
</dbReference>
<protein>
    <submittedName>
        <fullName evidence="2">Uncharacterized protein</fullName>
    </submittedName>
</protein>
<proteinExistence type="predicted"/>
<comment type="caution">
    <text evidence="2">The sequence shown here is derived from an EMBL/GenBank/DDBJ whole genome shotgun (WGS) entry which is preliminary data.</text>
</comment>
<name>A0ABQ7FTM0_DUNSA</name>